<accession>A0A9W9WYJ8</accession>
<protein>
    <submittedName>
        <fullName evidence="2">Uncharacterized protein</fullName>
    </submittedName>
</protein>
<dbReference type="OrthoDB" id="2103397at2759"/>
<comment type="caution">
    <text evidence="2">The sequence shown here is derived from an EMBL/GenBank/DDBJ whole genome shotgun (WGS) entry which is preliminary data.</text>
</comment>
<evidence type="ECO:0000313" key="3">
    <source>
        <dbReference type="Proteomes" id="UP001147760"/>
    </source>
</evidence>
<reference evidence="2" key="2">
    <citation type="journal article" date="2023" name="IMA Fungus">
        <title>Comparative genomic study of the Penicillium genus elucidates a diverse pangenome and 15 lateral gene transfer events.</title>
        <authorList>
            <person name="Petersen C."/>
            <person name="Sorensen T."/>
            <person name="Nielsen M.R."/>
            <person name="Sondergaard T.E."/>
            <person name="Sorensen J.L."/>
            <person name="Fitzpatrick D.A."/>
            <person name="Frisvad J.C."/>
            <person name="Nielsen K.L."/>
        </authorList>
    </citation>
    <scope>NUCLEOTIDE SEQUENCE</scope>
    <source>
        <strain evidence="2">IBT 17660</strain>
    </source>
</reference>
<evidence type="ECO:0000256" key="1">
    <source>
        <dbReference type="SAM" id="MobiDB-lite"/>
    </source>
</evidence>
<organism evidence="2 3">
    <name type="scientific">Penicillium desertorum</name>
    <dbReference type="NCBI Taxonomy" id="1303715"/>
    <lineage>
        <taxon>Eukaryota</taxon>
        <taxon>Fungi</taxon>
        <taxon>Dikarya</taxon>
        <taxon>Ascomycota</taxon>
        <taxon>Pezizomycotina</taxon>
        <taxon>Eurotiomycetes</taxon>
        <taxon>Eurotiomycetidae</taxon>
        <taxon>Eurotiales</taxon>
        <taxon>Aspergillaceae</taxon>
        <taxon>Penicillium</taxon>
    </lineage>
</organism>
<dbReference type="Proteomes" id="UP001147760">
    <property type="component" value="Unassembled WGS sequence"/>
</dbReference>
<gene>
    <name evidence="2" type="ORF">N7530_004620</name>
</gene>
<sequence length="67" mass="7056">MAPSPANVELPSSAHGDPLNLSSVPPRGTVYQVKGTCDYTLWYGDKSGAVKAVNLILIEAKKLDLAS</sequence>
<evidence type="ECO:0000313" key="2">
    <source>
        <dbReference type="EMBL" id="KAJ5479111.1"/>
    </source>
</evidence>
<name>A0A9W9WYJ8_9EURO</name>
<feature type="region of interest" description="Disordered" evidence="1">
    <location>
        <begin position="1"/>
        <end position="24"/>
    </location>
</feature>
<proteinExistence type="predicted"/>
<dbReference type="EMBL" id="JAPWDO010000003">
    <property type="protein sequence ID" value="KAJ5479111.1"/>
    <property type="molecule type" value="Genomic_DNA"/>
</dbReference>
<dbReference type="AlphaFoldDB" id="A0A9W9WYJ8"/>
<keyword evidence="3" id="KW-1185">Reference proteome</keyword>
<reference evidence="2" key="1">
    <citation type="submission" date="2022-12" db="EMBL/GenBank/DDBJ databases">
        <authorList>
            <person name="Petersen C."/>
        </authorList>
    </citation>
    <scope>NUCLEOTIDE SEQUENCE</scope>
    <source>
        <strain evidence="2">IBT 17660</strain>
    </source>
</reference>